<keyword evidence="5" id="KW-1185">Reference proteome</keyword>
<dbReference type="AlphaFoldDB" id="A0A8J4LQS2"/>
<dbReference type="OrthoDB" id="552594at2759"/>
<evidence type="ECO:0000313" key="4">
    <source>
        <dbReference type="Proteomes" id="UP000722791"/>
    </source>
</evidence>
<feature type="compositionally biased region" description="Basic and acidic residues" evidence="1">
    <location>
        <begin position="11"/>
        <end position="23"/>
    </location>
</feature>
<feature type="region of interest" description="Disordered" evidence="1">
    <location>
        <begin position="455"/>
        <end position="476"/>
    </location>
</feature>
<comment type="caution">
    <text evidence="3">The sequence shown here is derived from an EMBL/GenBank/DDBJ whole genome shotgun (WGS) entry which is preliminary data.</text>
</comment>
<feature type="region of interest" description="Disordered" evidence="1">
    <location>
        <begin position="97"/>
        <end position="126"/>
    </location>
</feature>
<proteinExistence type="predicted"/>
<dbReference type="EMBL" id="BNCP01000031">
    <property type="protein sequence ID" value="GIL85029.1"/>
    <property type="molecule type" value="Genomic_DNA"/>
</dbReference>
<organism evidence="3 4">
    <name type="scientific">Volvox reticuliferus</name>
    <dbReference type="NCBI Taxonomy" id="1737510"/>
    <lineage>
        <taxon>Eukaryota</taxon>
        <taxon>Viridiplantae</taxon>
        <taxon>Chlorophyta</taxon>
        <taxon>core chlorophytes</taxon>
        <taxon>Chlorophyceae</taxon>
        <taxon>CS clade</taxon>
        <taxon>Chlamydomonadales</taxon>
        <taxon>Volvocaceae</taxon>
        <taxon>Volvox</taxon>
    </lineage>
</organism>
<dbReference type="EMBL" id="BNCQ01000018">
    <property type="protein sequence ID" value="GIM05397.1"/>
    <property type="molecule type" value="Genomic_DNA"/>
</dbReference>
<feature type="compositionally biased region" description="Acidic residues" evidence="1">
    <location>
        <begin position="355"/>
        <end position="368"/>
    </location>
</feature>
<dbReference type="Proteomes" id="UP000722791">
    <property type="component" value="Unassembled WGS sequence"/>
</dbReference>
<feature type="region of interest" description="Disordered" evidence="1">
    <location>
        <begin position="1"/>
        <end position="31"/>
    </location>
</feature>
<accession>A0A8J4LQS2</accession>
<gene>
    <name evidence="2" type="ORF">Vretifemale_13657</name>
    <name evidence="3" type="ORF">Vretimale_9871</name>
</gene>
<evidence type="ECO:0000313" key="2">
    <source>
        <dbReference type="EMBL" id="GIL85029.1"/>
    </source>
</evidence>
<reference evidence="3" key="1">
    <citation type="journal article" date="2021" name="Proc. Natl. Acad. Sci. U.S.A.">
        <title>Three genomes in the algal genus Volvox reveal the fate of a haploid sex-determining region after a transition to homothallism.</title>
        <authorList>
            <person name="Yamamoto K."/>
            <person name="Hamaji T."/>
            <person name="Kawai-Toyooka H."/>
            <person name="Matsuzaki R."/>
            <person name="Takahashi F."/>
            <person name="Nishimura Y."/>
            <person name="Kawachi M."/>
            <person name="Noguchi H."/>
            <person name="Minakuchi Y."/>
            <person name="Umen J.G."/>
            <person name="Toyoda A."/>
            <person name="Nozaki H."/>
        </authorList>
    </citation>
    <scope>NUCLEOTIDE SEQUENCE</scope>
    <source>
        <strain evidence="3">NIES-3785</strain>
        <strain evidence="2">NIES-3786</strain>
    </source>
</reference>
<name>A0A8J4LQS2_9CHLO</name>
<dbReference type="Proteomes" id="UP000747110">
    <property type="component" value="Unassembled WGS sequence"/>
</dbReference>
<feature type="region of interest" description="Disordered" evidence="1">
    <location>
        <begin position="355"/>
        <end position="375"/>
    </location>
</feature>
<protein>
    <submittedName>
        <fullName evidence="3">Uncharacterized protein</fullName>
    </submittedName>
</protein>
<feature type="compositionally biased region" description="Acidic residues" evidence="1">
    <location>
        <begin position="466"/>
        <end position="476"/>
    </location>
</feature>
<evidence type="ECO:0000313" key="3">
    <source>
        <dbReference type="EMBL" id="GIM05397.1"/>
    </source>
</evidence>
<evidence type="ECO:0000256" key="1">
    <source>
        <dbReference type="SAM" id="MobiDB-lite"/>
    </source>
</evidence>
<evidence type="ECO:0000313" key="5">
    <source>
        <dbReference type="Proteomes" id="UP000747110"/>
    </source>
</evidence>
<sequence length="476" mass="46980">MPCTDIVTMSSDKEEHVASRSEPLELDIGPPLSSRQRKAAATFTLAQLLALADLRATARLKEPSARRSRTNGVLAGCRSAATRAAAEGPMAVMRLRQSAAKRRAEEEADAASGTSPLPRHRTGFSSAAPAAVGGKRIAIVPPLSTPPKGTVPVEHLGCHLARRWGPGSGGVRSSSLARVYGSRLRVGWLPEDYAECFIGLEPVRQPDDVDGEDSSAHVVRRRTAAAAGVAGVVEGSGLSAAAPPPTGGALLGSAGVGEEMSFLFAANNGMASVAATASLAPGVPAMAAAVGGLMAPFASVAANPSQPAPGLLYGAPLYGTTPGSGADVRGMFGGAVVAPPPMAAAAAAAPDLMLDAEDGSSSEDDEDGGAGCSGQDMGADTALGAAFDDEFEDVGPVTQHSSAGGMDGYLSGFGGGPVGGMFPYVTGGGTAVFGGTTVGLTGMCGGDGGGGGGGGGFGTGTGPNAAEDDGIMVEEF</sequence>